<dbReference type="GO" id="GO:0033260">
    <property type="term" value="P:nuclear DNA replication"/>
    <property type="evidence" value="ECO:0007669"/>
    <property type="project" value="TreeGrafter"/>
</dbReference>
<dbReference type="HOGENOM" id="CLU_530225_0_0_1"/>
<keyword evidence="2" id="KW-0217">Developmental protein</keyword>
<accession>G0N4T4</accession>
<feature type="compositionally biased region" description="Basic and acidic residues" evidence="5">
    <location>
        <begin position="403"/>
        <end position="421"/>
    </location>
</feature>
<keyword evidence="7" id="KW-1185">Reference proteome</keyword>
<feature type="compositionally biased region" description="Basic residues" evidence="5">
    <location>
        <begin position="15"/>
        <end position="25"/>
    </location>
</feature>
<reference evidence="7" key="1">
    <citation type="submission" date="2011-07" db="EMBL/GenBank/DDBJ databases">
        <authorList>
            <consortium name="Caenorhabditis brenneri Sequencing and Analysis Consortium"/>
            <person name="Wilson R.K."/>
        </authorList>
    </citation>
    <scope>NUCLEOTIDE SEQUENCE [LARGE SCALE GENOMIC DNA]</scope>
    <source>
        <strain evidence="7">PB2801</strain>
    </source>
</reference>
<dbReference type="EMBL" id="GL379838">
    <property type="protein sequence ID" value="EGT52685.1"/>
    <property type="molecule type" value="Genomic_DNA"/>
</dbReference>
<dbReference type="OrthoDB" id="534063at2759"/>
<evidence type="ECO:0000256" key="3">
    <source>
        <dbReference type="ARBA" id="ARBA00023242"/>
    </source>
</evidence>
<proteinExistence type="inferred from homology"/>
<name>G0N4T4_CAEBE</name>
<dbReference type="eggNOG" id="KOG4734">
    <property type="taxonomic scope" value="Eukaryota"/>
</dbReference>
<feature type="region of interest" description="Disordered" evidence="5">
    <location>
        <begin position="1"/>
        <end position="121"/>
    </location>
</feature>
<dbReference type="InterPro" id="IPR024861">
    <property type="entry name" value="Donson"/>
</dbReference>
<gene>
    <name evidence="6" type="ORF">CAEBREN_07769</name>
</gene>
<evidence type="ECO:0000256" key="4">
    <source>
        <dbReference type="ARBA" id="ARBA00025806"/>
    </source>
</evidence>
<dbReference type="GO" id="GO:0005634">
    <property type="term" value="C:nucleus"/>
    <property type="evidence" value="ECO:0007669"/>
    <property type="project" value="UniProtKB-SubCell"/>
</dbReference>
<keyword evidence="3" id="KW-0539">Nucleus</keyword>
<feature type="region of interest" description="Disordered" evidence="5">
    <location>
        <begin position="391"/>
        <end position="442"/>
    </location>
</feature>
<feature type="compositionally biased region" description="Basic and acidic residues" evidence="5">
    <location>
        <begin position="1"/>
        <end position="14"/>
    </location>
</feature>
<evidence type="ECO:0000313" key="6">
    <source>
        <dbReference type="EMBL" id="EGT52685.1"/>
    </source>
</evidence>
<dbReference type="AlphaFoldDB" id="G0N4T4"/>
<dbReference type="InParanoid" id="G0N4T4"/>
<evidence type="ECO:0000256" key="1">
    <source>
        <dbReference type="ARBA" id="ARBA00004123"/>
    </source>
</evidence>
<comment type="subcellular location">
    <subcellularLocation>
        <location evidence="1">Nucleus</location>
    </subcellularLocation>
</comment>
<evidence type="ECO:0000313" key="7">
    <source>
        <dbReference type="Proteomes" id="UP000008068"/>
    </source>
</evidence>
<dbReference type="PANTHER" id="PTHR12972:SF0">
    <property type="entry name" value="PROTEIN DOWNSTREAM NEIGHBOR OF SON"/>
    <property type="match status" value="1"/>
</dbReference>
<protein>
    <submittedName>
        <fullName evidence="6">Uncharacterized protein</fullName>
    </submittedName>
</protein>
<comment type="similarity">
    <text evidence="4">Belongs to the DONSON family.</text>
</comment>
<dbReference type="FunCoup" id="G0N4T4">
    <property type="interactions" value="2329"/>
</dbReference>
<evidence type="ECO:0000256" key="5">
    <source>
        <dbReference type="SAM" id="MobiDB-lite"/>
    </source>
</evidence>
<dbReference type="Proteomes" id="UP000008068">
    <property type="component" value="Unassembled WGS sequence"/>
</dbReference>
<evidence type="ECO:0000256" key="2">
    <source>
        <dbReference type="ARBA" id="ARBA00022473"/>
    </source>
</evidence>
<dbReference type="OMA" id="NGPIMPH"/>
<dbReference type="STRING" id="135651.G0N4T4"/>
<dbReference type="PANTHER" id="PTHR12972">
    <property type="entry name" value="DOWNSTREAM NEIGHBOR OF SON"/>
    <property type="match status" value="1"/>
</dbReference>
<sequence>MDEKNEEKSYDPKDRMRKHAKRKSASRSLYNISEAPAVTSADLDQESNTESCPVPVNPFKISSPQKKRRNCQVTFSIDSDDAQDSFGANIPKSPEKQKSPSKPSRTSPRNKKNPQFERVKSFDPRMLQEFHAVDFSHLCGSSSSFSSQKAAEPTVEKSSELPLDLRLGTKLRIVSKVPLPWMSTRKSTGIVAVRIPAPDRWEGLKYYNKIFENGQEDPTVTPPSSVMALLEASTLYYQFPVVPGMALYPRITSELRNVIRVPMAPPVTNAMFNQWIECYEQLFMSYKKGERDSFYVASAAFNVFFTKTSAWDDEDIDASLGADDSQSCFQSFQGQKLIAVISHTTSSTREHLRNHSVDYTVIGASKTPLKRMSGSFSLDQTTATVDCFMTDSTENSMMGPPESTEKSGETAMESPEKLKDGDESDENDSPTKSNNQWLKNIGVSPRQINKGNVRRKLSSHVADREGVSSLLVKGPAIQSLFNALMTSDIVHEKTGPYTKIPPTLIASSPFLYGQLLSLNKSSQVIARPGTKNSEYVLELDGGPILSYCTQTITRFIRTAKLCRNDEEKTVSLQVTDRHTNQGMSDWNKRATNWSTVTIHEDCVKWTKS</sequence>
<organism evidence="7">
    <name type="scientific">Caenorhabditis brenneri</name>
    <name type="common">Nematode worm</name>
    <dbReference type="NCBI Taxonomy" id="135651"/>
    <lineage>
        <taxon>Eukaryota</taxon>
        <taxon>Metazoa</taxon>
        <taxon>Ecdysozoa</taxon>
        <taxon>Nematoda</taxon>
        <taxon>Chromadorea</taxon>
        <taxon>Rhabditida</taxon>
        <taxon>Rhabditina</taxon>
        <taxon>Rhabditomorpha</taxon>
        <taxon>Rhabditoidea</taxon>
        <taxon>Rhabditidae</taxon>
        <taxon>Peloderinae</taxon>
        <taxon>Caenorhabditis</taxon>
    </lineage>
</organism>